<keyword evidence="2" id="KW-0436">Ligase</keyword>
<keyword evidence="6" id="KW-1185">Reference proteome</keyword>
<dbReference type="Proteomes" id="UP001140011">
    <property type="component" value="Unassembled WGS sequence"/>
</dbReference>
<evidence type="ECO:0000313" key="6">
    <source>
        <dbReference type="Proteomes" id="UP001140011"/>
    </source>
</evidence>
<dbReference type="PANTHER" id="PTHR24096">
    <property type="entry name" value="LONG-CHAIN-FATTY-ACID--COA LIGASE"/>
    <property type="match status" value="1"/>
</dbReference>
<evidence type="ECO:0000256" key="3">
    <source>
        <dbReference type="SAM" id="MobiDB-lite"/>
    </source>
</evidence>
<dbReference type="OrthoDB" id="1935670at2759"/>
<dbReference type="InterPro" id="IPR042099">
    <property type="entry name" value="ANL_N_sf"/>
</dbReference>
<dbReference type="Pfam" id="PF00501">
    <property type="entry name" value="AMP-binding"/>
    <property type="match status" value="1"/>
</dbReference>
<dbReference type="AlphaFoldDB" id="A0A9W8GWE3"/>
<name>A0A9W8GWE3_9FUNG</name>
<organism evidence="5 6">
    <name type="scientific">Coemansia pectinata</name>
    <dbReference type="NCBI Taxonomy" id="1052879"/>
    <lineage>
        <taxon>Eukaryota</taxon>
        <taxon>Fungi</taxon>
        <taxon>Fungi incertae sedis</taxon>
        <taxon>Zoopagomycota</taxon>
        <taxon>Kickxellomycotina</taxon>
        <taxon>Kickxellomycetes</taxon>
        <taxon>Kickxellales</taxon>
        <taxon>Kickxellaceae</taxon>
        <taxon>Coemansia</taxon>
    </lineage>
</organism>
<proteinExistence type="inferred from homology"/>
<sequence>MAPGWSRRQRRSSSSSVHEPSNGAQHTDLRRQSSEPILTDIRGLPEYLYQAYERLPDFAAASNRPLLISAGSGHELEYAQFRSQAAVLATSMIHRLAISTGDTVAIYSTPNIDTPVVSAAAWLIGASVVAIPPETNAEELDFLVQRLHHLRALFVNREVLPTVMQVFAPRQPSLYRYPIVVVVDATVQVPTPPVNVTLQDLYTAQPGEAPYERNPLTRVEAQDHTAVIYNNFTRDGNGQIVDVDMVYMSHDAVINHYNNSIQRQAPSSLLQRRPLPLAYSVLRLHYAYHLHRIIFDIFSRGGNYLVASTFDPAEFVAMVYHYRLEHAELISTEIQHLIEYLIARDLTRSQPPSSGSGPNPLSIADMLSPLRYIHIETYTLEQAQDLNALLPHVVLVRARFGSYLGPSDQPGG</sequence>
<evidence type="ECO:0000313" key="5">
    <source>
        <dbReference type="EMBL" id="KAJ2753692.1"/>
    </source>
</evidence>
<accession>A0A9W8GWE3</accession>
<comment type="similarity">
    <text evidence="1">Belongs to the ATP-dependent AMP-binding enzyme family.</text>
</comment>
<evidence type="ECO:0000256" key="2">
    <source>
        <dbReference type="ARBA" id="ARBA00022598"/>
    </source>
</evidence>
<dbReference type="GO" id="GO:0016405">
    <property type="term" value="F:CoA-ligase activity"/>
    <property type="evidence" value="ECO:0007669"/>
    <property type="project" value="TreeGrafter"/>
</dbReference>
<dbReference type="Gene3D" id="3.40.50.12780">
    <property type="entry name" value="N-terminal domain of ligase-like"/>
    <property type="match status" value="1"/>
</dbReference>
<feature type="domain" description="AMP-dependent synthetase/ligase" evidence="4">
    <location>
        <begin position="62"/>
        <end position="155"/>
    </location>
</feature>
<comment type="caution">
    <text evidence="5">The sequence shown here is derived from an EMBL/GenBank/DDBJ whole genome shotgun (WGS) entry which is preliminary data.</text>
</comment>
<dbReference type="EMBL" id="JANBUH010000170">
    <property type="protein sequence ID" value="KAJ2753692.1"/>
    <property type="molecule type" value="Genomic_DNA"/>
</dbReference>
<reference evidence="5" key="1">
    <citation type="submission" date="2022-07" db="EMBL/GenBank/DDBJ databases">
        <title>Phylogenomic reconstructions and comparative analyses of Kickxellomycotina fungi.</title>
        <authorList>
            <person name="Reynolds N.K."/>
            <person name="Stajich J.E."/>
            <person name="Barry K."/>
            <person name="Grigoriev I.V."/>
            <person name="Crous P."/>
            <person name="Smith M.E."/>
        </authorList>
    </citation>
    <scope>NUCLEOTIDE SEQUENCE</scope>
    <source>
        <strain evidence="5">BCRC 34297</strain>
    </source>
</reference>
<feature type="region of interest" description="Disordered" evidence="3">
    <location>
        <begin position="1"/>
        <end position="35"/>
    </location>
</feature>
<gene>
    <name evidence="5" type="ORF">GGI19_002954</name>
</gene>
<protein>
    <recommendedName>
        <fullName evidence="4">AMP-dependent synthetase/ligase domain-containing protein</fullName>
    </recommendedName>
</protein>
<dbReference type="InterPro" id="IPR000873">
    <property type="entry name" value="AMP-dep_synth/lig_dom"/>
</dbReference>
<dbReference type="SUPFAM" id="SSF56801">
    <property type="entry name" value="Acetyl-CoA synthetase-like"/>
    <property type="match status" value="1"/>
</dbReference>
<dbReference type="PANTHER" id="PTHR24096:SF149">
    <property type="entry name" value="AMP-BINDING DOMAIN-CONTAINING PROTEIN-RELATED"/>
    <property type="match status" value="1"/>
</dbReference>
<evidence type="ECO:0000256" key="1">
    <source>
        <dbReference type="ARBA" id="ARBA00006432"/>
    </source>
</evidence>
<evidence type="ECO:0000259" key="4">
    <source>
        <dbReference type="Pfam" id="PF00501"/>
    </source>
</evidence>